<protein>
    <submittedName>
        <fullName evidence="1">Uncharacterized protein</fullName>
    </submittedName>
</protein>
<reference evidence="1 2" key="1">
    <citation type="journal article" date="2018" name="Front. Plant Sci.">
        <title>Red Clover (Trifolium pratense) and Zigzag Clover (T. medium) - A Picture of Genomic Similarities and Differences.</title>
        <authorList>
            <person name="Dluhosova J."/>
            <person name="Istvanek J."/>
            <person name="Nedelnik J."/>
            <person name="Repkova J."/>
        </authorList>
    </citation>
    <scope>NUCLEOTIDE SEQUENCE [LARGE SCALE GENOMIC DNA]</scope>
    <source>
        <strain evidence="2">cv. 10/8</strain>
        <tissue evidence="1">Leaf</tissue>
    </source>
</reference>
<evidence type="ECO:0000313" key="2">
    <source>
        <dbReference type="Proteomes" id="UP000265520"/>
    </source>
</evidence>
<comment type="caution">
    <text evidence="1">The sequence shown here is derived from an EMBL/GenBank/DDBJ whole genome shotgun (WGS) entry which is preliminary data.</text>
</comment>
<keyword evidence="2" id="KW-1185">Reference proteome</keyword>
<organism evidence="1 2">
    <name type="scientific">Trifolium medium</name>
    <dbReference type="NCBI Taxonomy" id="97028"/>
    <lineage>
        <taxon>Eukaryota</taxon>
        <taxon>Viridiplantae</taxon>
        <taxon>Streptophyta</taxon>
        <taxon>Embryophyta</taxon>
        <taxon>Tracheophyta</taxon>
        <taxon>Spermatophyta</taxon>
        <taxon>Magnoliopsida</taxon>
        <taxon>eudicotyledons</taxon>
        <taxon>Gunneridae</taxon>
        <taxon>Pentapetalae</taxon>
        <taxon>rosids</taxon>
        <taxon>fabids</taxon>
        <taxon>Fabales</taxon>
        <taxon>Fabaceae</taxon>
        <taxon>Papilionoideae</taxon>
        <taxon>50 kb inversion clade</taxon>
        <taxon>NPAAA clade</taxon>
        <taxon>Hologalegina</taxon>
        <taxon>IRL clade</taxon>
        <taxon>Trifolieae</taxon>
        <taxon>Trifolium</taxon>
    </lineage>
</organism>
<dbReference type="EMBL" id="LXQA010773946">
    <property type="protein sequence ID" value="MCI70343.1"/>
    <property type="molecule type" value="Genomic_DNA"/>
</dbReference>
<evidence type="ECO:0000313" key="1">
    <source>
        <dbReference type="EMBL" id="MCI70343.1"/>
    </source>
</evidence>
<feature type="non-terminal residue" evidence="1">
    <location>
        <position position="1"/>
    </location>
</feature>
<dbReference type="AlphaFoldDB" id="A0A392U9Z8"/>
<proteinExistence type="predicted"/>
<dbReference type="Proteomes" id="UP000265520">
    <property type="component" value="Unassembled WGS sequence"/>
</dbReference>
<accession>A0A392U9Z8</accession>
<name>A0A392U9Z8_9FABA</name>
<sequence>VALRGAQAWLLELTFVDFSGFLHQS</sequence>